<accession>A0AAV6GTL2</accession>
<evidence type="ECO:0000313" key="2">
    <source>
        <dbReference type="EMBL" id="KAG5278468.1"/>
    </source>
</evidence>
<protein>
    <recommendedName>
        <fullName evidence="4">Secreted protein</fullName>
    </recommendedName>
</protein>
<comment type="caution">
    <text evidence="2">The sequence shown here is derived from an EMBL/GenBank/DDBJ whole genome shotgun (WGS) entry which is preliminary data.</text>
</comment>
<keyword evidence="3" id="KW-1185">Reference proteome</keyword>
<dbReference type="Proteomes" id="UP000823561">
    <property type="component" value="Chromosome 7"/>
</dbReference>
<feature type="compositionally biased region" description="Low complexity" evidence="1">
    <location>
        <begin position="20"/>
        <end position="31"/>
    </location>
</feature>
<evidence type="ECO:0000313" key="3">
    <source>
        <dbReference type="Proteomes" id="UP000823561"/>
    </source>
</evidence>
<proteinExistence type="predicted"/>
<evidence type="ECO:0008006" key="4">
    <source>
        <dbReference type="Google" id="ProtNLM"/>
    </source>
</evidence>
<dbReference type="EMBL" id="JADWDJ010000007">
    <property type="protein sequence ID" value="KAG5278468.1"/>
    <property type="molecule type" value="Genomic_DNA"/>
</dbReference>
<organism evidence="2 3">
    <name type="scientific">Alosa alosa</name>
    <name type="common">allis shad</name>
    <dbReference type="NCBI Taxonomy" id="278164"/>
    <lineage>
        <taxon>Eukaryota</taxon>
        <taxon>Metazoa</taxon>
        <taxon>Chordata</taxon>
        <taxon>Craniata</taxon>
        <taxon>Vertebrata</taxon>
        <taxon>Euteleostomi</taxon>
        <taxon>Actinopterygii</taxon>
        <taxon>Neopterygii</taxon>
        <taxon>Teleostei</taxon>
        <taxon>Clupei</taxon>
        <taxon>Clupeiformes</taxon>
        <taxon>Clupeoidei</taxon>
        <taxon>Clupeidae</taxon>
        <taxon>Alosa</taxon>
    </lineage>
</organism>
<dbReference type="AlphaFoldDB" id="A0AAV6GTL2"/>
<name>A0AAV6GTL2_9TELE</name>
<reference evidence="2" key="1">
    <citation type="submission" date="2020-10" db="EMBL/GenBank/DDBJ databases">
        <title>Chromosome-scale genome assembly of the Allis shad, Alosa alosa.</title>
        <authorList>
            <person name="Margot Z."/>
            <person name="Christophe K."/>
            <person name="Cabau C."/>
            <person name="Louis A."/>
            <person name="Berthelot C."/>
            <person name="Parey E."/>
            <person name="Roest Crollius H."/>
            <person name="Montfort J."/>
            <person name="Robinson-Rechavi M."/>
            <person name="Bucao C."/>
            <person name="Bouchez O."/>
            <person name="Gislard M."/>
            <person name="Lluch J."/>
            <person name="Milhes M."/>
            <person name="Lampietro C."/>
            <person name="Lopez Roques C."/>
            <person name="Donnadieu C."/>
            <person name="Braasch I."/>
            <person name="Desvignes T."/>
            <person name="Postlethwait J."/>
            <person name="Bobe J."/>
            <person name="Guiguen Y."/>
        </authorList>
    </citation>
    <scope>NUCLEOTIDE SEQUENCE</scope>
    <source>
        <strain evidence="2">M-15738</strain>
        <tissue evidence="2">Blood</tissue>
    </source>
</reference>
<evidence type="ECO:0000256" key="1">
    <source>
        <dbReference type="SAM" id="MobiDB-lite"/>
    </source>
</evidence>
<sequence>MFSSFPWFCPAVRTRTPLPATAAAATAGLTEPGEKTREPRSWDRPPKLQGNLPCIFPAASKTADRR</sequence>
<feature type="compositionally biased region" description="Basic and acidic residues" evidence="1">
    <location>
        <begin position="32"/>
        <end position="46"/>
    </location>
</feature>
<feature type="region of interest" description="Disordered" evidence="1">
    <location>
        <begin position="20"/>
        <end position="54"/>
    </location>
</feature>
<gene>
    <name evidence="2" type="ORF">AALO_G00099320</name>
</gene>